<sequence>MDTNDFEHIKFNVGIHDWTVPLNVEEIDAIIIGGGGSGGCNKNDGSDGNKSSIAYTLFEKDTNRYVIDYEFVFALGGNGGHRKEDDFHKYKNCGKGGIGNLKNGNPGQDYIRGIGANGGDTGGNSKYSGKGGTIRCEEDIFKNIVPASNYGAGGAGLGGGGGSSGYSTLRNFPIKSNSVLKIYVGGGGLSTIPELNGAPGIVVIFWKNKLKKN</sequence>
<gene>
    <name evidence="1" type="ORF">Satyrvirus38_3</name>
</gene>
<reference evidence="1" key="1">
    <citation type="submission" date="2018-10" db="EMBL/GenBank/DDBJ databases">
        <title>Hidden diversity of soil giant viruses.</title>
        <authorList>
            <person name="Schulz F."/>
            <person name="Alteio L."/>
            <person name="Goudeau D."/>
            <person name="Ryan E.M."/>
            <person name="Malmstrom R.R."/>
            <person name="Blanchard J."/>
            <person name="Woyke T."/>
        </authorList>
    </citation>
    <scope>NUCLEOTIDE SEQUENCE</scope>
    <source>
        <strain evidence="1">SAV1</strain>
    </source>
</reference>
<protein>
    <recommendedName>
        <fullName evidence="2">PE-PGRS protein</fullName>
    </recommendedName>
</protein>
<evidence type="ECO:0008006" key="2">
    <source>
        <dbReference type="Google" id="ProtNLM"/>
    </source>
</evidence>
<dbReference type="EMBL" id="MK072474">
    <property type="protein sequence ID" value="AYV85766.1"/>
    <property type="molecule type" value="Genomic_DNA"/>
</dbReference>
<name>A0A3G5AEW7_9VIRU</name>
<evidence type="ECO:0000313" key="1">
    <source>
        <dbReference type="EMBL" id="AYV85766.1"/>
    </source>
</evidence>
<organism evidence="1">
    <name type="scientific">Satyrvirus sp</name>
    <dbReference type="NCBI Taxonomy" id="2487771"/>
    <lineage>
        <taxon>Viruses</taxon>
        <taxon>Varidnaviria</taxon>
        <taxon>Bamfordvirae</taxon>
        <taxon>Nucleocytoviricota</taxon>
        <taxon>Megaviricetes</taxon>
        <taxon>Imitervirales</taxon>
        <taxon>Mimiviridae</taxon>
        <taxon>Megamimivirinae</taxon>
    </lineage>
</organism>
<proteinExistence type="predicted"/>
<accession>A0A3G5AEW7</accession>